<sequence>MASKGFLFVVLVLVFSSGGAFSARVIGLPLGPNPIPSGPLSGYLNGFEVPSGPYHEDRDAPPPPSPQHSQPIIPPPTVHGHKHFGYLNGFEERKRLVPSGPNQEGHDAPPPPPPPQHSQPVIPPPIVPPQHSQPIIPPPTVP</sequence>
<dbReference type="Proteomes" id="UP000243459">
    <property type="component" value="Chromosome 9"/>
</dbReference>
<accession>A0A5P1EAQ1</accession>
<feature type="chain" id="PRO_5024449476" evidence="2">
    <location>
        <begin position="23"/>
        <end position="142"/>
    </location>
</feature>
<organism evidence="3 4">
    <name type="scientific">Asparagus officinalis</name>
    <name type="common">Garden asparagus</name>
    <dbReference type="NCBI Taxonomy" id="4686"/>
    <lineage>
        <taxon>Eukaryota</taxon>
        <taxon>Viridiplantae</taxon>
        <taxon>Streptophyta</taxon>
        <taxon>Embryophyta</taxon>
        <taxon>Tracheophyta</taxon>
        <taxon>Spermatophyta</taxon>
        <taxon>Magnoliopsida</taxon>
        <taxon>Liliopsida</taxon>
        <taxon>Asparagales</taxon>
        <taxon>Asparagaceae</taxon>
        <taxon>Asparagoideae</taxon>
        <taxon>Asparagus</taxon>
    </lineage>
</organism>
<gene>
    <name evidence="3" type="ORF">A4U43_C09F13990</name>
</gene>
<protein>
    <submittedName>
        <fullName evidence="3">Uncharacterized protein</fullName>
    </submittedName>
</protein>
<keyword evidence="2" id="KW-0732">Signal</keyword>
<evidence type="ECO:0000313" key="4">
    <source>
        <dbReference type="Proteomes" id="UP000243459"/>
    </source>
</evidence>
<proteinExistence type="predicted"/>
<dbReference type="EMBL" id="CM007389">
    <property type="protein sequence ID" value="ONK58527.1"/>
    <property type="molecule type" value="Genomic_DNA"/>
</dbReference>
<reference evidence="4" key="1">
    <citation type="journal article" date="2017" name="Nat. Commun.">
        <title>The asparagus genome sheds light on the origin and evolution of a young Y chromosome.</title>
        <authorList>
            <person name="Harkess A."/>
            <person name="Zhou J."/>
            <person name="Xu C."/>
            <person name="Bowers J.E."/>
            <person name="Van der Hulst R."/>
            <person name="Ayyampalayam S."/>
            <person name="Mercati F."/>
            <person name="Riccardi P."/>
            <person name="McKain M.R."/>
            <person name="Kakrana A."/>
            <person name="Tang H."/>
            <person name="Ray J."/>
            <person name="Groenendijk J."/>
            <person name="Arikit S."/>
            <person name="Mathioni S.M."/>
            <person name="Nakano M."/>
            <person name="Shan H."/>
            <person name="Telgmann-Rauber A."/>
            <person name="Kanno A."/>
            <person name="Yue Z."/>
            <person name="Chen H."/>
            <person name="Li W."/>
            <person name="Chen Y."/>
            <person name="Xu X."/>
            <person name="Zhang Y."/>
            <person name="Luo S."/>
            <person name="Chen H."/>
            <person name="Gao J."/>
            <person name="Mao Z."/>
            <person name="Pires J.C."/>
            <person name="Luo M."/>
            <person name="Kudrna D."/>
            <person name="Wing R.A."/>
            <person name="Meyers B.C."/>
            <person name="Yi K."/>
            <person name="Kong H."/>
            <person name="Lavrijsen P."/>
            <person name="Sunseri F."/>
            <person name="Falavigna A."/>
            <person name="Ye Y."/>
            <person name="Leebens-Mack J.H."/>
            <person name="Chen G."/>
        </authorList>
    </citation>
    <scope>NUCLEOTIDE SEQUENCE [LARGE SCALE GENOMIC DNA]</scope>
    <source>
        <strain evidence="4">cv. DH0086</strain>
    </source>
</reference>
<feature type="signal peptide" evidence="2">
    <location>
        <begin position="1"/>
        <end position="22"/>
    </location>
</feature>
<keyword evidence="4" id="KW-1185">Reference proteome</keyword>
<name>A0A5P1EAQ1_ASPOF</name>
<evidence type="ECO:0000256" key="1">
    <source>
        <dbReference type="SAM" id="MobiDB-lite"/>
    </source>
</evidence>
<dbReference type="AlphaFoldDB" id="A0A5P1EAQ1"/>
<evidence type="ECO:0000256" key="2">
    <source>
        <dbReference type="SAM" id="SignalP"/>
    </source>
</evidence>
<feature type="region of interest" description="Disordered" evidence="1">
    <location>
        <begin position="39"/>
        <end position="142"/>
    </location>
</feature>
<feature type="compositionally biased region" description="Pro residues" evidence="1">
    <location>
        <begin position="61"/>
        <end position="77"/>
    </location>
</feature>
<feature type="compositionally biased region" description="Pro residues" evidence="1">
    <location>
        <begin position="108"/>
        <end position="128"/>
    </location>
</feature>
<dbReference type="Gramene" id="ONK58527">
    <property type="protein sequence ID" value="ONK58527"/>
    <property type="gene ID" value="A4U43_C09F13990"/>
</dbReference>
<evidence type="ECO:0000313" key="3">
    <source>
        <dbReference type="EMBL" id="ONK58527.1"/>
    </source>
</evidence>